<dbReference type="Proteomes" id="UP000021369">
    <property type="component" value="Unassembled WGS sequence"/>
</dbReference>
<organism evidence="2 3">
    <name type="scientific">Ruminococcus albus SY3</name>
    <dbReference type="NCBI Taxonomy" id="1341156"/>
    <lineage>
        <taxon>Bacteria</taxon>
        <taxon>Bacillati</taxon>
        <taxon>Bacillota</taxon>
        <taxon>Clostridia</taxon>
        <taxon>Eubacteriales</taxon>
        <taxon>Oscillospiraceae</taxon>
        <taxon>Ruminococcus</taxon>
    </lineage>
</organism>
<dbReference type="InterPro" id="IPR050723">
    <property type="entry name" value="CFA/CMAS"/>
</dbReference>
<dbReference type="EMBL" id="JEOB01000004">
    <property type="protein sequence ID" value="EXM37939.1"/>
    <property type="molecule type" value="Genomic_DNA"/>
</dbReference>
<dbReference type="InterPro" id="IPR029063">
    <property type="entry name" value="SAM-dependent_MTases_sf"/>
</dbReference>
<dbReference type="RefSeq" id="WP_196243666.1">
    <property type="nucleotide sequence ID" value="NZ_JEOB01000004.1"/>
</dbReference>
<dbReference type="PANTHER" id="PTHR43667:SF2">
    <property type="entry name" value="FATTY ACID C-METHYL TRANSFERASE"/>
    <property type="match status" value="1"/>
</dbReference>
<reference evidence="2 3" key="1">
    <citation type="submission" date="2013-06" db="EMBL/GenBank/DDBJ databases">
        <title>Rumen cellulosomics: divergent fiber-degrading strategies revealed by comparative genome-wide analysis of six Ruminococcal strains.</title>
        <authorList>
            <person name="Dassa B."/>
            <person name="Borovok I."/>
            <person name="Lamed R."/>
            <person name="Flint H."/>
            <person name="Yeoman C.J."/>
            <person name="White B."/>
            <person name="Bayer E.A."/>
        </authorList>
    </citation>
    <scope>NUCLEOTIDE SEQUENCE [LARGE SCALE GENOMIC DNA]</scope>
    <source>
        <strain evidence="2 3">SY3</strain>
    </source>
</reference>
<feature type="domain" description="Methyltransferase" evidence="1">
    <location>
        <begin position="40"/>
        <end position="159"/>
    </location>
</feature>
<dbReference type="InterPro" id="IPR025714">
    <property type="entry name" value="Methyltranfer_dom"/>
</dbReference>
<dbReference type="Pfam" id="PF13847">
    <property type="entry name" value="Methyltransf_31"/>
    <property type="match status" value="1"/>
</dbReference>
<evidence type="ECO:0000259" key="1">
    <source>
        <dbReference type="Pfam" id="PF13847"/>
    </source>
</evidence>
<comment type="caution">
    <text evidence="2">The sequence shown here is derived from an EMBL/GenBank/DDBJ whole genome shotgun (WGS) entry which is preliminary data.</text>
</comment>
<keyword evidence="2" id="KW-0489">Methyltransferase</keyword>
<dbReference type="AlphaFoldDB" id="A0A011UBG7"/>
<dbReference type="SUPFAM" id="SSF53335">
    <property type="entry name" value="S-adenosyl-L-methionine-dependent methyltransferases"/>
    <property type="match status" value="1"/>
</dbReference>
<evidence type="ECO:0000313" key="2">
    <source>
        <dbReference type="EMBL" id="EXM37939.1"/>
    </source>
</evidence>
<keyword evidence="2" id="KW-0808">Transferase</keyword>
<dbReference type="CDD" id="cd02440">
    <property type="entry name" value="AdoMet_MTases"/>
    <property type="match status" value="1"/>
</dbReference>
<protein>
    <submittedName>
        <fullName evidence="2">Methyltransferase type 11</fullName>
    </submittedName>
</protein>
<dbReference type="PANTHER" id="PTHR43667">
    <property type="entry name" value="CYCLOPROPANE-FATTY-ACYL-PHOSPHOLIPID SYNTHASE"/>
    <property type="match status" value="1"/>
</dbReference>
<sequence>MKAKASDWYKLNWGLDIKNMSWVENTGSEVDYIINLCGLKGNERILDLACGFGRHSLEFARRGFSVVGVDITEIYIDDAVKSAKEMGLSNTEFICCDIRDIASKDEFDVVLNLADGAIGYLENDDENLKIFDTIARALKHGGHHVCDLVCGEYADAHFPVRLWDSGSNTLSLSEFDWDREKRIMLFGNCDIAYGEVLRVPEIPEGDPTRVYTTTEIKEIMKNRGMEVKGAFAGYSDIPAGKDSFQMLIHSVKK</sequence>
<accession>A0A011UBG7</accession>
<dbReference type="GO" id="GO:0032259">
    <property type="term" value="P:methylation"/>
    <property type="evidence" value="ECO:0007669"/>
    <property type="project" value="UniProtKB-KW"/>
</dbReference>
<name>A0A011UBG7_RUMAL</name>
<proteinExistence type="predicted"/>
<gene>
    <name evidence="2" type="ORF">RASY3_16665</name>
</gene>
<evidence type="ECO:0000313" key="3">
    <source>
        <dbReference type="Proteomes" id="UP000021369"/>
    </source>
</evidence>
<dbReference type="GO" id="GO:0008168">
    <property type="term" value="F:methyltransferase activity"/>
    <property type="evidence" value="ECO:0007669"/>
    <property type="project" value="UniProtKB-KW"/>
</dbReference>
<dbReference type="PATRIC" id="fig|1341156.4.peg.2933"/>
<keyword evidence="3" id="KW-1185">Reference proteome</keyword>
<dbReference type="Gene3D" id="2.20.25.110">
    <property type="entry name" value="S-adenosyl-L-methionine-dependent methyltransferases"/>
    <property type="match status" value="1"/>
</dbReference>
<dbReference type="Gene3D" id="3.40.50.150">
    <property type="entry name" value="Vaccinia Virus protein VP39"/>
    <property type="match status" value="1"/>
</dbReference>